<organism evidence="5 6">
    <name type="scientific">Rhodococcus triatomae</name>
    <dbReference type="NCBI Taxonomy" id="300028"/>
    <lineage>
        <taxon>Bacteria</taxon>
        <taxon>Bacillati</taxon>
        <taxon>Actinomycetota</taxon>
        <taxon>Actinomycetes</taxon>
        <taxon>Mycobacteriales</taxon>
        <taxon>Nocardiaceae</taxon>
        <taxon>Rhodococcus</taxon>
    </lineage>
</organism>
<name>A0A1G8Q4L1_9NOCA</name>
<dbReference type="InterPro" id="IPR029016">
    <property type="entry name" value="GAF-like_dom_sf"/>
</dbReference>
<dbReference type="Gene3D" id="1.10.10.10">
    <property type="entry name" value="Winged helix-like DNA-binding domain superfamily/Winged helix DNA-binding domain"/>
    <property type="match status" value="1"/>
</dbReference>
<dbReference type="GO" id="GO:0006355">
    <property type="term" value="P:regulation of DNA-templated transcription"/>
    <property type="evidence" value="ECO:0007669"/>
    <property type="project" value="InterPro"/>
</dbReference>
<reference evidence="5 6" key="1">
    <citation type="submission" date="2016-10" db="EMBL/GenBank/DDBJ databases">
        <authorList>
            <person name="de Groot N.N."/>
        </authorList>
    </citation>
    <scope>NUCLEOTIDE SEQUENCE [LARGE SCALE GENOMIC DNA]</scope>
    <source>
        <strain evidence="5 6">DSM 44892</strain>
    </source>
</reference>
<keyword evidence="3" id="KW-0804">Transcription</keyword>
<dbReference type="Pfam" id="PF00196">
    <property type="entry name" value="GerE"/>
    <property type="match status" value="1"/>
</dbReference>
<evidence type="ECO:0000256" key="3">
    <source>
        <dbReference type="ARBA" id="ARBA00023163"/>
    </source>
</evidence>
<dbReference type="PROSITE" id="PS50043">
    <property type="entry name" value="HTH_LUXR_2"/>
    <property type="match status" value="1"/>
</dbReference>
<dbReference type="InterPro" id="IPR016032">
    <property type="entry name" value="Sig_transdc_resp-reg_C-effctor"/>
</dbReference>
<dbReference type="PANTHER" id="PTHR44688">
    <property type="entry name" value="DNA-BINDING TRANSCRIPTIONAL ACTIVATOR DEVR_DOSR"/>
    <property type="match status" value="1"/>
</dbReference>
<gene>
    <name evidence="5" type="ORF">SAMN05444695_11470</name>
</gene>
<evidence type="ECO:0000313" key="5">
    <source>
        <dbReference type="EMBL" id="SDI99657.1"/>
    </source>
</evidence>
<dbReference type="PANTHER" id="PTHR44688:SF16">
    <property type="entry name" value="DNA-BINDING TRANSCRIPTIONAL ACTIVATOR DEVR_DOSR"/>
    <property type="match status" value="1"/>
</dbReference>
<dbReference type="EMBL" id="FNDN01000014">
    <property type="protein sequence ID" value="SDI99657.1"/>
    <property type="molecule type" value="Genomic_DNA"/>
</dbReference>
<sequence length="290" mass="30629">MIQVAGHSTPLLRPRDADALRGEIRRIAAAQVAPVVFGGSVADGALQLTEFAGTRTNGLRGLLVPPRTGLGGCVVESLAPAAVPDYGRSASITHQYDGPVLGEGLRSVLAVPVVVQGTPRAVLYAALRRTGPVGDRAGDAMLAACRRLAAEIEVRDEVDRRLIMLGSLTPSSAEGMSLEEVRDIHAELRSVADRVSDTALRDTLRALSRRLADVVRGAGPAPLDEAPPMSPRELDVLSHVALGCTNSEVAQRLSLGPETVKSYLRTAMRKLDASTRHEAVVAARRLGLLP</sequence>
<keyword evidence="6" id="KW-1185">Reference proteome</keyword>
<dbReference type="SMART" id="SM00421">
    <property type="entry name" value="HTH_LUXR"/>
    <property type="match status" value="1"/>
</dbReference>
<dbReference type="CDD" id="cd06170">
    <property type="entry name" value="LuxR_C_like"/>
    <property type="match status" value="1"/>
</dbReference>
<dbReference type="AlphaFoldDB" id="A0A1G8Q4L1"/>
<evidence type="ECO:0000259" key="4">
    <source>
        <dbReference type="PROSITE" id="PS50043"/>
    </source>
</evidence>
<dbReference type="InterPro" id="IPR036388">
    <property type="entry name" value="WH-like_DNA-bd_sf"/>
</dbReference>
<feature type="domain" description="HTH luxR-type" evidence="4">
    <location>
        <begin position="222"/>
        <end position="287"/>
    </location>
</feature>
<dbReference type="SUPFAM" id="SSF46894">
    <property type="entry name" value="C-terminal effector domain of the bipartite response regulators"/>
    <property type="match status" value="1"/>
</dbReference>
<dbReference type="Gene3D" id="3.30.450.40">
    <property type="match status" value="1"/>
</dbReference>
<dbReference type="Proteomes" id="UP000183263">
    <property type="component" value="Unassembled WGS sequence"/>
</dbReference>
<dbReference type="InterPro" id="IPR000792">
    <property type="entry name" value="Tscrpt_reg_LuxR_C"/>
</dbReference>
<accession>A0A1G8Q4L1</accession>
<protein>
    <submittedName>
        <fullName evidence="5">Regulatory protein, luxR family</fullName>
    </submittedName>
</protein>
<keyword evidence="2" id="KW-0238">DNA-binding</keyword>
<evidence type="ECO:0000256" key="2">
    <source>
        <dbReference type="ARBA" id="ARBA00023125"/>
    </source>
</evidence>
<evidence type="ECO:0000313" key="6">
    <source>
        <dbReference type="Proteomes" id="UP000183263"/>
    </source>
</evidence>
<dbReference type="GO" id="GO:0003677">
    <property type="term" value="F:DNA binding"/>
    <property type="evidence" value="ECO:0007669"/>
    <property type="project" value="UniProtKB-KW"/>
</dbReference>
<dbReference type="PRINTS" id="PR00038">
    <property type="entry name" value="HTHLUXR"/>
</dbReference>
<dbReference type="SUPFAM" id="SSF55781">
    <property type="entry name" value="GAF domain-like"/>
    <property type="match status" value="1"/>
</dbReference>
<keyword evidence="1" id="KW-0805">Transcription regulation</keyword>
<evidence type="ECO:0000256" key="1">
    <source>
        <dbReference type="ARBA" id="ARBA00023015"/>
    </source>
</evidence>
<proteinExistence type="predicted"/>